<dbReference type="NCBIfam" id="NF033650">
    <property type="entry name" value="ANR_neg_reg"/>
    <property type="match status" value="1"/>
</dbReference>
<evidence type="ECO:0000313" key="2">
    <source>
        <dbReference type="Proteomes" id="UP000032582"/>
    </source>
</evidence>
<dbReference type="PATRIC" id="fig|582.24.peg.4811"/>
<name>A0A0D8L5N0_MORMO</name>
<protein>
    <recommendedName>
        <fullName evidence="3">ANR family transcriptional regulator</fullName>
    </recommendedName>
</protein>
<comment type="caution">
    <text evidence="1">The sequence shown here is derived from an EMBL/GenBank/DDBJ whole genome shotgun (WGS) entry which is preliminary data.</text>
</comment>
<evidence type="ECO:0000313" key="1">
    <source>
        <dbReference type="EMBL" id="KJF77054.1"/>
    </source>
</evidence>
<dbReference type="AlphaFoldDB" id="A0A0D8L5N0"/>
<dbReference type="Proteomes" id="UP000032582">
    <property type="component" value="Unassembled WGS sequence"/>
</dbReference>
<organism evidence="1 2">
    <name type="scientific">Morganella morganii</name>
    <name type="common">Proteus morganii</name>
    <dbReference type="NCBI Taxonomy" id="582"/>
    <lineage>
        <taxon>Bacteria</taxon>
        <taxon>Pseudomonadati</taxon>
        <taxon>Pseudomonadota</taxon>
        <taxon>Gammaproteobacteria</taxon>
        <taxon>Enterobacterales</taxon>
        <taxon>Morganellaceae</taxon>
        <taxon>Morganella</taxon>
    </lineage>
</organism>
<dbReference type="EMBL" id="JZSH01000202">
    <property type="protein sequence ID" value="KJF77054.1"/>
    <property type="molecule type" value="Genomic_DNA"/>
</dbReference>
<reference evidence="1 2" key="1">
    <citation type="submission" date="2015-02" db="EMBL/GenBank/DDBJ databases">
        <title>Whole genome shotgun sequencing of cultured foodborne pathogen.</title>
        <authorList>
            <person name="Timme R."/>
            <person name="Allard M.W."/>
            <person name="Strain E."/>
            <person name="Evans P.S."/>
            <person name="Brown E."/>
        </authorList>
    </citation>
    <scope>NUCLEOTIDE SEQUENCE [LARGE SCALE GENOMIC DNA]</scope>
    <source>
        <strain evidence="1 2">GCSL-TSO-24</strain>
    </source>
</reference>
<proteinExistence type="predicted"/>
<gene>
    <name evidence="1" type="ORF">UA45_15095</name>
</gene>
<accession>A0A0D8L5N0</accession>
<evidence type="ECO:0008006" key="3">
    <source>
        <dbReference type="Google" id="ProtNLM"/>
    </source>
</evidence>
<sequence>MSFQHYATTAATAERDGNYKKAGHYWADAAGLAKKQENQQWAVRRAEFCAKAAGGRYTALISSDINC</sequence>
<dbReference type="InterPro" id="IPR047666">
    <property type="entry name" value="ANR_neg_reg"/>
</dbReference>